<feature type="compositionally biased region" description="Polar residues" evidence="1">
    <location>
        <begin position="74"/>
        <end position="98"/>
    </location>
</feature>
<sequence>MCTTLMQAVNTAHEEINNPGREFKQLLLSAKFPEKVIELIIGAKNQITTCSYSVYRSSDNLQKENTPSKRKTINKSNEIQNSSRPPSNRKSQGACSTC</sequence>
<gene>
    <name evidence="2" type="ORF">CLODIP_2_CD01789</name>
</gene>
<evidence type="ECO:0000256" key="1">
    <source>
        <dbReference type="SAM" id="MobiDB-lite"/>
    </source>
</evidence>
<organism evidence="2 3">
    <name type="scientific">Cloeon dipterum</name>
    <dbReference type="NCBI Taxonomy" id="197152"/>
    <lineage>
        <taxon>Eukaryota</taxon>
        <taxon>Metazoa</taxon>
        <taxon>Ecdysozoa</taxon>
        <taxon>Arthropoda</taxon>
        <taxon>Hexapoda</taxon>
        <taxon>Insecta</taxon>
        <taxon>Pterygota</taxon>
        <taxon>Palaeoptera</taxon>
        <taxon>Ephemeroptera</taxon>
        <taxon>Pisciforma</taxon>
        <taxon>Baetidae</taxon>
        <taxon>Cloeon</taxon>
    </lineage>
</organism>
<proteinExistence type="predicted"/>
<evidence type="ECO:0000313" key="3">
    <source>
        <dbReference type="Proteomes" id="UP000494165"/>
    </source>
</evidence>
<reference evidence="2 3" key="1">
    <citation type="submission" date="2020-04" db="EMBL/GenBank/DDBJ databases">
        <authorList>
            <person name="Alioto T."/>
            <person name="Alioto T."/>
            <person name="Gomez Garrido J."/>
        </authorList>
    </citation>
    <scope>NUCLEOTIDE SEQUENCE [LARGE SCALE GENOMIC DNA]</scope>
</reference>
<protein>
    <submittedName>
        <fullName evidence="2">Uncharacterized protein</fullName>
    </submittedName>
</protein>
<accession>A0A8S1BZE0</accession>
<comment type="caution">
    <text evidence="2">The sequence shown here is derived from an EMBL/GenBank/DDBJ whole genome shotgun (WGS) entry which is preliminary data.</text>
</comment>
<dbReference type="EMBL" id="CADEPI010000007">
    <property type="protein sequence ID" value="CAB3362130.1"/>
    <property type="molecule type" value="Genomic_DNA"/>
</dbReference>
<dbReference type="AlphaFoldDB" id="A0A8S1BZE0"/>
<name>A0A8S1BZE0_9INSE</name>
<feature type="region of interest" description="Disordered" evidence="1">
    <location>
        <begin position="59"/>
        <end position="98"/>
    </location>
</feature>
<keyword evidence="3" id="KW-1185">Reference proteome</keyword>
<dbReference type="Proteomes" id="UP000494165">
    <property type="component" value="Unassembled WGS sequence"/>
</dbReference>
<evidence type="ECO:0000313" key="2">
    <source>
        <dbReference type="EMBL" id="CAB3362130.1"/>
    </source>
</evidence>